<dbReference type="OrthoDB" id="784063at2759"/>
<reference evidence="1" key="1">
    <citation type="submission" date="2019-11" db="EMBL/GenBank/DDBJ databases">
        <authorList>
            <person name="Liu Y."/>
            <person name="Hou J."/>
            <person name="Li T.-Q."/>
            <person name="Guan C.-H."/>
            <person name="Wu X."/>
            <person name="Wu H.-Z."/>
            <person name="Ling F."/>
            <person name="Zhang R."/>
            <person name="Shi X.-G."/>
            <person name="Ren J.-P."/>
            <person name="Chen E.-F."/>
            <person name="Sun J.-M."/>
        </authorList>
    </citation>
    <scope>NUCLEOTIDE SEQUENCE</scope>
    <source>
        <strain evidence="1">Adult_tree_wgs_1</strain>
        <tissue evidence="1">Leaves</tissue>
    </source>
</reference>
<evidence type="ECO:0000313" key="1">
    <source>
        <dbReference type="EMBL" id="KAF7141438.1"/>
    </source>
</evidence>
<protein>
    <submittedName>
        <fullName evidence="1">Uncharacterized protein</fullName>
    </submittedName>
</protein>
<name>A0A834GT58_RHOSS</name>
<proteinExistence type="predicted"/>
<accession>A0A834GT58</accession>
<dbReference type="AlphaFoldDB" id="A0A834GT58"/>
<evidence type="ECO:0000313" key="2">
    <source>
        <dbReference type="Proteomes" id="UP000626092"/>
    </source>
</evidence>
<organism evidence="1 2">
    <name type="scientific">Rhododendron simsii</name>
    <name type="common">Sims's rhododendron</name>
    <dbReference type="NCBI Taxonomy" id="118357"/>
    <lineage>
        <taxon>Eukaryota</taxon>
        <taxon>Viridiplantae</taxon>
        <taxon>Streptophyta</taxon>
        <taxon>Embryophyta</taxon>
        <taxon>Tracheophyta</taxon>
        <taxon>Spermatophyta</taxon>
        <taxon>Magnoliopsida</taxon>
        <taxon>eudicotyledons</taxon>
        <taxon>Gunneridae</taxon>
        <taxon>Pentapetalae</taxon>
        <taxon>asterids</taxon>
        <taxon>Ericales</taxon>
        <taxon>Ericaceae</taxon>
        <taxon>Ericoideae</taxon>
        <taxon>Rhodoreae</taxon>
        <taxon>Rhododendron</taxon>
    </lineage>
</organism>
<keyword evidence="2" id="KW-1185">Reference proteome</keyword>
<gene>
    <name evidence="1" type="ORF">RHSIM_Rhsim06G0011100</name>
</gene>
<dbReference type="Proteomes" id="UP000626092">
    <property type="component" value="Unassembled WGS sequence"/>
</dbReference>
<comment type="caution">
    <text evidence="1">The sequence shown here is derived from an EMBL/GenBank/DDBJ whole genome shotgun (WGS) entry which is preliminary data.</text>
</comment>
<dbReference type="EMBL" id="WJXA01000006">
    <property type="protein sequence ID" value="KAF7141438.1"/>
    <property type="molecule type" value="Genomic_DNA"/>
</dbReference>
<sequence length="133" mass="14644">MGGGTVKGPVSSQPRRGMEKFKVYGVVLKRLRDSDNKEASQPGFEDELCNHFNRLPPSYATEVNVLQPEDVIMHMKLLRRAEDATSRPAFEVRIVQFKTNVDAQTSGGSTKLHSPPTLAVGLSPSLEVAHELN</sequence>